<dbReference type="AlphaFoldDB" id="A0A3A1YCC1"/>
<comment type="caution">
    <text evidence="1">The sequence shown here is derived from an EMBL/GenBank/DDBJ whole genome shotgun (WGS) entry which is preliminary data.</text>
</comment>
<evidence type="ECO:0000313" key="1">
    <source>
        <dbReference type="EMBL" id="RIY34820.1"/>
    </source>
</evidence>
<feature type="non-terminal residue" evidence="1">
    <location>
        <position position="149"/>
    </location>
</feature>
<proteinExistence type="predicted"/>
<gene>
    <name evidence="1" type="ORF">CKY20_11670</name>
</gene>
<accession>A0A3A1YCC1</accession>
<dbReference type="EMBL" id="NSDI01000045">
    <property type="protein sequence ID" value="RIY34820.1"/>
    <property type="molecule type" value="Genomic_DNA"/>
</dbReference>
<organism evidence="1 2">
    <name type="scientific">Capnocytophaga canis</name>
    <dbReference type="NCBI Taxonomy" id="1848903"/>
    <lineage>
        <taxon>Bacteria</taxon>
        <taxon>Pseudomonadati</taxon>
        <taxon>Bacteroidota</taxon>
        <taxon>Flavobacteriia</taxon>
        <taxon>Flavobacteriales</taxon>
        <taxon>Flavobacteriaceae</taxon>
        <taxon>Capnocytophaga</taxon>
    </lineage>
</organism>
<protein>
    <recommendedName>
        <fullName evidence="3">MORN repeat protein</fullName>
    </recommendedName>
</protein>
<dbReference type="SUPFAM" id="SSF82185">
    <property type="entry name" value="Histone H3 K4-specific methyltransferase SET7/9 N-terminal domain"/>
    <property type="match status" value="1"/>
</dbReference>
<dbReference type="Proteomes" id="UP000265497">
    <property type="component" value="Unassembled WGS sequence"/>
</dbReference>
<sequence length="149" mass="17975">MFKNARTFKKLLQMKGSIIYLFFLIFSLSGFSQEYNFKEKLTRLYFDEPKTFKNGRFYSISKDGNLNVITIGEKRKGEKQGEWLIFSELWGNPYLKKVENYKNGKLHGYYFETDYHTFSKEGYYKNGRMHGFWKINHFAISYDKGYYKN</sequence>
<evidence type="ECO:0000313" key="2">
    <source>
        <dbReference type="Proteomes" id="UP000265497"/>
    </source>
</evidence>
<evidence type="ECO:0008006" key="3">
    <source>
        <dbReference type="Google" id="ProtNLM"/>
    </source>
</evidence>
<name>A0A3A1YCC1_9FLAO</name>
<reference evidence="1 2" key="1">
    <citation type="submission" date="2017-08" db="EMBL/GenBank/DDBJ databases">
        <title>Capnocytophaga canis 17-158 assembly.</title>
        <authorList>
            <person name="Gulvik C.A."/>
        </authorList>
    </citation>
    <scope>NUCLEOTIDE SEQUENCE [LARGE SCALE GENOMIC DNA]</scope>
    <source>
        <strain evidence="1 2">17-158</strain>
    </source>
</reference>